<dbReference type="STRING" id="1149755.A0A2J6RQ38"/>
<dbReference type="Proteomes" id="UP000235786">
    <property type="component" value="Unassembled WGS sequence"/>
</dbReference>
<sequence>MSPTLVITFLLSFFVSHVSSLASTDTITWGGDNSRTGYQTNHNMDPAVVGSAQFGQLFKTALPGNYNGAAEQVFSQPLVYTTSDGVQYVYLATTQNNLYKINAKTGFIVMQRNLHIPFLTADLAGCVDINPHVGVTATGVIDPDTDTLYLTSKTYENQAGGVGVAQGRPAGRYYFHAINVNDLTERDGFPVDLEGTVARNNPIRSFNGGIHHQRPALLHSGQYIYAGWDKTTGAIVERYATEGAGVPNTTPGGGIWMSGGGLASDDAGSLFFASGNGYASQLSTIPVNGRNPPTSLEEAAVHMTINDDGSLTIVDFFMPWEKTQLDGADRDLGTSPLELLPSEFSCGDYKRIGVVTGKSGKTYWLNLDNLGGYQNGPNKLDDIIQVYQNENSVYAGAGVYPLEGGYIYINVIQYPTHVFKFSCSNGVPSFTKVADSPTKNAYVLGVGYGTTTSLNGEAGTGLVWTSDVDGQNLRVYNAVPEDGLMTQIAGFNVPGTTKFTRPVFGDGIVYMGTTQGYFYGFGSPVNFPINCSSPYDFGIANLKNATAARTVTCTANIGVTVTNITLTGSANFNITGVPSVPLNIAQGSTFNFQAYFNPQTVGSLSSDVIVATTNNVAGYSTSTPISLKGTGKSVNALLSVSPVTLAFQGAITGAQAGGVNQSLLINTQGNSPLTIQNIRYSVQSETGPWITSNTTSAGPKAGAFTFIGLPTTIPGNSAVTVTVNFDTSASGNFAAYVQVVSNGGTKVFDVVGTCGSPPVALLEFQTPDGTGWVQYQEGQNFTFGNVTENLPRSLKMRLTNNATSDSARLSLTVSKPPFGVAGIIGANNQVDLAEGTTLAPGENATATLYCSVPKEQWNTDPYHGNAQWTMNMDDPNFGKQYIQFDCLAVSEQAAPLQSNGLGLYRYTGCFKENNPGRQLKTQIYSDPNNTIAECIAACAAGGYVFCGAQYNQKCWGGPNIPIEQVSEDDCNYPCAGNVNEICGGNGVGSDAGGSYISLFADSSRFNGTVVSTAPSGPFVNPGVDGYVSMGCYTEGTNGRALVQGYDPSQQTVKMCVNTCATNNYIYAGLEYGGECWCGNSFGAGAVPTASSDCSMTCNDNATEYCGAGNRLNVYSKNGSYTSSTTLSTSSITGTGTGLTTAPTATTGPQIQQTIGNWAFQGCWTESTTGRALSSNTYAADSMTLESCASFCSAFSMFGVEYGRECYCGNALGAGSTKAPNQADCSFTCPGDGNEYCGAGNRLQLYAYNVTSTSSTSVSSSSASSSALSVSTSGSATGVTSTSPSTAPSLTGPTIVPSAGLYNYMGCFTEGANTRTFGAASYPSDSNTIAQCAAACSAYKYFGTEYGRECWCDNSFGAGSVLAGDGTAYCGAGNRLSVYIKNGTSSGGVSSSPSSASLSQSSGVSSSTGLSPSQSSYSSVISSTQTTPSPSSSSSVGSTSSASSTSSAATPSQTMAISKTIGKYAFQGCYTEAKSNRALTGASFYNYTAMTLEMCASSCSAFTWWGVEYGGECYCGDSLDLTSLNTTITDCSFSCPGNQYEYCGAGNRLQMYKVAPVSSSVSGGIVISTSSSLSTNNAVVASTSSTSTPVKSPTTLQTSSSTLQMVTSSSSATSSSSISSSSSSSATPSATSSKAATYTGLPVTSQGNVNFTYYSCISEPSSGRALSRQVENNGTYMTIEKCLSGCWMYQYAGVEYGRECWCGNTLNTGGANLNISDSGCSFTCPGNSSEYCGAGTHLNLYWFDVRKAMMNNGTLQPGS</sequence>
<keyword evidence="1" id="KW-0677">Repeat</keyword>
<dbReference type="PROSITE" id="PS51212">
    <property type="entry name" value="WSC"/>
    <property type="match status" value="6"/>
</dbReference>
<keyword evidence="6" id="KW-1185">Reference proteome</keyword>
<evidence type="ECO:0000256" key="3">
    <source>
        <dbReference type="SAM" id="SignalP"/>
    </source>
</evidence>
<feature type="domain" description="WSC" evidence="4">
    <location>
        <begin position="903"/>
        <end position="998"/>
    </location>
</feature>
<evidence type="ECO:0000256" key="2">
    <source>
        <dbReference type="SAM" id="MobiDB-lite"/>
    </source>
</evidence>
<name>A0A2J6RQ38_HYAVF</name>
<feature type="domain" description="WSC" evidence="4">
    <location>
        <begin position="1462"/>
        <end position="1554"/>
    </location>
</feature>
<feature type="domain" description="WSC" evidence="4">
    <location>
        <begin position="1025"/>
        <end position="1117"/>
    </location>
</feature>
<feature type="region of interest" description="Disordered" evidence="2">
    <location>
        <begin position="1582"/>
        <end position="1631"/>
    </location>
</feature>
<gene>
    <name evidence="5" type="ORF">L207DRAFT_582810</name>
</gene>
<feature type="domain" description="WSC" evidence="4">
    <location>
        <begin position="1300"/>
        <end position="1398"/>
    </location>
</feature>
<dbReference type="OrthoDB" id="5985073at2759"/>
<evidence type="ECO:0000313" key="5">
    <source>
        <dbReference type="EMBL" id="PMD40623.1"/>
    </source>
</evidence>
<dbReference type="InterPro" id="IPR051589">
    <property type="entry name" value="Sialate-O-sulfotransferase"/>
</dbReference>
<dbReference type="PANTHER" id="PTHR45964:SF5">
    <property type="entry name" value="WSCD FAMILY MEMBER CG9164"/>
    <property type="match status" value="1"/>
</dbReference>
<evidence type="ECO:0000313" key="6">
    <source>
        <dbReference type="Proteomes" id="UP000235786"/>
    </source>
</evidence>
<evidence type="ECO:0000259" key="4">
    <source>
        <dbReference type="PROSITE" id="PS51212"/>
    </source>
</evidence>
<dbReference type="InterPro" id="IPR011047">
    <property type="entry name" value="Quinoprotein_ADH-like_sf"/>
</dbReference>
<feature type="chain" id="PRO_5014344842" evidence="3">
    <location>
        <begin position="21"/>
        <end position="1758"/>
    </location>
</feature>
<dbReference type="PANTHER" id="PTHR45964">
    <property type="entry name" value="WSCD FAMILY MEMBER CG9164"/>
    <property type="match status" value="1"/>
</dbReference>
<dbReference type="InterPro" id="IPR002889">
    <property type="entry name" value="WSC_carb-bd"/>
</dbReference>
<dbReference type="SMART" id="SM00321">
    <property type="entry name" value="WSC"/>
    <property type="match status" value="6"/>
</dbReference>
<feature type="domain" description="WSC" evidence="4">
    <location>
        <begin position="1156"/>
        <end position="1248"/>
    </location>
</feature>
<feature type="domain" description="WSC" evidence="4">
    <location>
        <begin position="1649"/>
        <end position="1743"/>
    </location>
</feature>
<accession>A0A2J6RQ38</accession>
<dbReference type="Pfam" id="PF01822">
    <property type="entry name" value="WSC"/>
    <property type="match status" value="6"/>
</dbReference>
<reference evidence="5 6" key="1">
    <citation type="submission" date="2016-04" db="EMBL/GenBank/DDBJ databases">
        <title>A degradative enzymes factory behind the ericoid mycorrhizal symbiosis.</title>
        <authorList>
            <consortium name="DOE Joint Genome Institute"/>
            <person name="Martino E."/>
            <person name="Morin E."/>
            <person name="Grelet G."/>
            <person name="Kuo A."/>
            <person name="Kohler A."/>
            <person name="Daghino S."/>
            <person name="Barry K."/>
            <person name="Choi C."/>
            <person name="Cichocki N."/>
            <person name="Clum A."/>
            <person name="Copeland A."/>
            <person name="Hainaut M."/>
            <person name="Haridas S."/>
            <person name="Labutti K."/>
            <person name="Lindquist E."/>
            <person name="Lipzen A."/>
            <person name="Khouja H.-R."/>
            <person name="Murat C."/>
            <person name="Ohm R."/>
            <person name="Olson A."/>
            <person name="Spatafora J."/>
            <person name="Veneault-Fourrey C."/>
            <person name="Henrissat B."/>
            <person name="Grigoriev I."/>
            <person name="Martin F."/>
            <person name="Perotto S."/>
        </authorList>
    </citation>
    <scope>NUCLEOTIDE SEQUENCE [LARGE SCALE GENOMIC DNA]</scope>
    <source>
        <strain evidence="5 6">F</strain>
    </source>
</reference>
<organism evidence="5 6">
    <name type="scientific">Hyaloscypha variabilis (strain UAMH 11265 / GT02V1 / F)</name>
    <name type="common">Meliniomyces variabilis</name>
    <dbReference type="NCBI Taxonomy" id="1149755"/>
    <lineage>
        <taxon>Eukaryota</taxon>
        <taxon>Fungi</taxon>
        <taxon>Dikarya</taxon>
        <taxon>Ascomycota</taxon>
        <taxon>Pezizomycotina</taxon>
        <taxon>Leotiomycetes</taxon>
        <taxon>Helotiales</taxon>
        <taxon>Hyaloscyphaceae</taxon>
        <taxon>Hyaloscypha</taxon>
        <taxon>Hyaloscypha variabilis</taxon>
    </lineage>
</organism>
<dbReference type="EMBL" id="KZ613945">
    <property type="protein sequence ID" value="PMD40623.1"/>
    <property type="molecule type" value="Genomic_DNA"/>
</dbReference>
<evidence type="ECO:0000256" key="1">
    <source>
        <dbReference type="ARBA" id="ARBA00022737"/>
    </source>
</evidence>
<protein>
    <submittedName>
        <fullName evidence="5">WSC-domain-containing protein</fullName>
    </submittedName>
</protein>
<keyword evidence="3" id="KW-0732">Signal</keyword>
<feature type="region of interest" description="Disordered" evidence="2">
    <location>
        <begin position="1399"/>
        <end position="1447"/>
    </location>
</feature>
<feature type="signal peptide" evidence="3">
    <location>
        <begin position="1"/>
        <end position="20"/>
    </location>
</feature>
<proteinExistence type="predicted"/>
<dbReference type="SUPFAM" id="SSF50998">
    <property type="entry name" value="Quinoprotein alcohol dehydrogenase-like"/>
    <property type="match status" value="1"/>
</dbReference>